<dbReference type="AlphaFoldDB" id="A0AAD4Q4C6"/>
<comment type="caution">
    <text evidence="2">The sequence shown here is derived from an EMBL/GenBank/DDBJ whole genome shotgun (WGS) entry which is preliminary data.</text>
</comment>
<gene>
    <name evidence="2" type="ORF">EDB92DRAFT_1577461</name>
</gene>
<evidence type="ECO:0000313" key="3">
    <source>
        <dbReference type="Proteomes" id="UP001201163"/>
    </source>
</evidence>
<accession>A0AAD4Q4C6</accession>
<evidence type="ECO:0000256" key="1">
    <source>
        <dbReference type="SAM" id="MobiDB-lite"/>
    </source>
</evidence>
<dbReference type="Proteomes" id="UP001201163">
    <property type="component" value="Unassembled WGS sequence"/>
</dbReference>
<feature type="region of interest" description="Disordered" evidence="1">
    <location>
        <begin position="95"/>
        <end position="119"/>
    </location>
</feature>
<organism evidence="2 3">
    <name type="scientific">Lactarius akahatsu</name>
    <dbReference type="NCBI Taxonomy" id="416441"/>
    <lineage>
        <taxon>Eukaryota</taxon>
        <taxon>Fungi</taxon>
        <taxon>Dikarya</taxon>
        <taxon>Basidiomycota</taxon>
        <taxon>Agaricomycotina</taxon>
        <taxon>Agaricomycetes</taxon>
        <taxon>Russulales</taxon>
        <taxon>Russulaceae</taxon>
        <taxon>Lactarius</taxon>
    </lineage>
</organism>
<feature type="region of interest" description="Disordered" evidence="1">
    <location>
        <begin position="1"/>
        <end position="77"/>
    </location>
</feature>
<proteinExistence type="predicted"/>
<dbReference type="EMBL" id="JAKELL010000089">
    <property type="protein sequence ID" value="KAH8983344.1"/>
    <property type="molecule type" value="Genomic_DNA"/>
</dbReference>
<feature type="compositionally biased region" description="Polar residues" evidence="1">
    <location>
        <begin position="104"/>
        <end position="119"/>
    </location>
</feature>
<name>A0AAD4Q4C6_9AGAM</name>
<feature type="compositionally biased region" description="Polar residues" evidence="1">
    <location>
        <begin position="21"/>
        <end position="31"/>
    </location>
</feature>
<keyword evidence="3" id="KW-1185">Reference proteome</keyword>
<reference evidence="2" key="1">
    <citation type="submission" date="2022-01" db="EMBL/GenBank/DDBJ databases">
        <title>Comparative genomics reveals a dynamic genome evolution in the ectomycorrhizal milk-cap (Lactarius) mushrooms.</title>
        <authorList>
            <consortium name="DOE Joint Genome Institute"/>
            <person name="Lebreton A."/>
            <person name="Tang N."/>
            <person name="Kuo A."/>
            <person name="LaButti K."/>
            <person name="Drula E."/>
            <person name="Barry K."/>
            <person name="Clum A."/>
            <person name="Lipzen A."/>
            <person name="Mousain D."/>
            <person name="Ng V."/>
            <person name="Wang R."/>
            <person name="Wang X."/>
            <person name="Dai Y."/>
            <person name="Henrissat B."/>
            <person name="Grigoriev I.V."/>
            <person name="Guerin-Laguette A."/>
            <person name="Yu F."/>
            <person name="Martin F.M."/>
        </authorList>
    </citation>
    <scope>NUCLEOTIDE SEQUENCE</scope>
    <source>
        <strain evidence="2">QP</strain>
    </source>
</reference>
<feature type="region of interest" description="Disordered" evidence="1">
    <location>
        <begin position="132"/>
        <end position="161"/>
    </location>
</feature>
<sequence length="189" mass="19980">MDANIDPRLQLQEPDIRPLEPTSSTDINGSAGSVPGLGLRPSRSDYQPSSGLQGCAPAPSLPPSTRRRRRRLSAATRRSSFSLLTAIELEAGWTRPSCDRQSPALPNTSPASSLSPTMAASSTVVGDVFCSRPTVGEHDVHPSDYQSPPALPDPTQGLSPSPLVAALSTIKNSTRLTVEELNAQCRARG</sequence>
<evidence type="ECO:0000313" key="2">
    <source>
        <dbReference type="EMBL" id="KAH8983344.1"/>
    </source>
</evidence>
<protein>
    <submittedName>
        <fullName evidence="2">Uncharacterized protein</fullName>
    </submittedName>
</protein>